<name>A0A8S2GUY7_9BILA</name>
<evidence type="ECO:0000313" key="1">
    <source>
        <dbReference type="EMBL" id="CAF0782258.1"/>
    </source>
</evidence>
<dbReference type="EMBL" id="CAJOBA010000902">
    <property type="protein sequence ID" value="CAF3564033.1"/>
    <property type="molecule type" value="Genomic_DNA"/>
</dbReference>
<dbReference type="Proteomes" id="UP000677228">
    <property type="component" value="Unassembled WGS sequence"/>
</dbReference>
<accession>A0A8S2GUY7</accession>
<reference evidence="2" key="1">
    <citation type="submission" date="2021-02" db="EMBL/GenBank/DDBJ databases">
        <authorList>
            <person name="Nowell W R."/>
        </authorList>
    </citation>
    <scope>NUCLEOTIDE SEQUENCE</scope>
</reference>
<dbReference type="Proteomes" id="UP000682733">
    <property type="component" value="Unassembled WGS sequence"/>
</dbReference>
<proteinExistence type="predicted"/>
<gene>
    <name evidence="1" type="ORF">OVA965_LOCUS3675</name>
    <name evidence="2" type="ORF">TMI583_LOCUS3673</name>
</gene>
<sequence>MSSTLALHKKSNLCHLKSPEVIFFPQQLMHHENDKLFYIPTISSTVSTHNSRSYADIDDDPIAPTPSHSSMFLSYFKRCFCHREHIPYQEISQQDEIEIENNDELRRRLHKVISGYQTIERLQDEQTIDIISDYKTDTVDDIWDEDVRNEFSRSQRGGQYRRNGTCNEIDQDLNQFTNVVIDIIIEDNLRAAGVD</sequence>
<comment type="caution">
    <text evidence="2">The sequence shown here is derived from an EMBL/GenBank/DDBJ whole genome shotgun (WGS) entry which is preliminary data.</text>
</comment>
<organism evidence="2 3">
    <name type="scientific">Didymodactylos carnosus</name>
    <dbReference type="NCBI Taxonomy" id="1234261"/>
    <lineage>
        <taxon>Eukaryota</taxon>
        <taxon>Metazoa</taxon>
        <taxon>Spiralia</taxon>
        <taxon>Gnathifera</taxon>
        <taxon>Rotifera</taxon>
        <taxon>Eurotatoria</taxon>
        <taxon>Bdelloidea</taxon>
        <taxon>Philodinida</taxon>
        <taxon>Philodinidae</taxon>
        <taxon>Didymodactylos</taxon>
    </lineage>
</organism>
<dbReference type="EMBL" id="CAJNOK010000902">
    <property type="protein sequence ID" value="CAF0782258.1"/>
    <property type="molecule type" value="Genomic_DNA"/>
</dbReference>
<evidence type="ECO:0000313" key="3">
    <source>
        <dbReference type="Proteomes" id="UP000682733"/>
    </source>
</evidence>
<dbReference type="AlphaFoldDB" id="A0A8S2GUY7"/>
<evidence type="ECO:0000313" key="2">
    <source>
        <dbReference type="EMBL" id="CAF3564033.1"/>
    </source>
</evidence>
<protein>
    <submittedName>
        <fullName evidence="2">Uncharacterized protein</fullName>
    </submittedName>
</protein>